<dbReference type="PANTHER" id="PTHR43791">
    <property type="entry name" value="PERMEASE-RELATED"/>
    <property type="match status" value="1"/>
</dbReference>
<evidence type="ECO:0000256" key="1">
    <source>
        <dbReference type="ARBA" id="ARBA00004141"/>
    </source>
</evidence>
<dbReference type="InterPro" id="IPR020846">
    <property type="entry name" value="MFS_dom"/>
</dbReference>
<dbReference type="KEGG" id="pco:PHACADRAFT_129318"/>
<feature type="non-terminal residue" evidence="9">
    <location>
        <position position="186"/>
    </location>
</feature>
<dbReference type="InterPro" id="IPR011701">
    <property type="entry name" value="MFS"/>
</dbReference>
<evidence type="ECO:0000256" key="2">
    <source>
        <dbReference type="ARBA" id="ARBA00022448"/>
    </source>
</evidence>
<protein>
    <recommendedName>
        <fullName evidence="8">Major facilitator superfamily (MFS) profile domain-containing protein</fullName>
    </recommendedName>
</protein>
<dbReference type="InterPro" id="IPR036259">
    <property type="entry name" value="MFS_trans_sf"/>
</dbReference>
<feature type="domain" description="Major facilitator superfamily (MFS) profile" evidence="8">
    <location>
        <begin position="69"/>
        <end position="186"/>
    </location>
</feature>
<gene>
    <name evidence="9" type="ORF">PHACADRAFT_129318</name>
</gene>
<feature type="region of interest" description="Disordered" evidence="6">
    <location>
        <begin position="1"/>
        <end position="48"/>
    </location>
</feature>
<evidence type="ECO:0000259" key="8">
    <source>
        <dbReference type="PROSITE" id="PS50850"/>
    </source>
</evidence>
<comment type="subcellular location">
    <subcellularLocation>
        <location evidence="1">Membrane</location>
        <topology evidence="1">Multi-pass membrane protein</topology>
    </subcellularLocation>
</comment>
<evidence type="ECO:0000256" key="7">
    <source>
        <dbReference type="SAM" id="Phobius"/>
    </source>
</evidence>
<keyword evidence="4 7" id="KW-1133">Transmembrane helix</keyword>
<dbReference type="InParanoid" id="K5VJA2"/>
<sequence>MATIHSSSRLTNPEYQHADPEKTVPATEEHKSLDKYDETTSEDAQDENPLAQFSKDEIKWAWRKVDMHVLPVAVLLYLSSYIDRANIGNARVLGLAAALNLSSNQYNLAVSIFFVGYVVFETPSNIIIKRTSPRWYIPVMTIIWGVICCLTSLVKSSAGLSTARFFLGLAEAGFLPGIVFWSKDLA</sequence>
<dbReference type="AlphaFoldDB" id="K5VJA2"/>
<dbReference type="EMBL" id="JH930477">
    <property type="protein sequence ID" value="EKM51388.1"/>
    <property type="molecule type" value="Genomic_DNA"/>
</dbReference>
<evidence type="ECO:0000256" key="3">
    <source>
        <dbReference type="ARBA" id="ARBA00022692"/>
    </source>
</evidence>
<dbReference type="HOGENOM" id="CLU_001265_44_0_1"/>
<evidence type="ECO:0000256" key="5">
    <source>
        <dbReference type="ARBA" id="ARBA00023136"/>
    </source>
</evidence>
<dbReference type="GO" id="GO:0016020">
    <property type="term" value="C:membrane"/>
    <property type="evidence" value="ECO:0007669"/>
    <property type="project" value="UniProtKB-SubCell"/>
</dbReference>
<dbReference type="GeneID" id="18908135"/>
<accession>K5VJA2</accession>
<proteinExistence type="predicted"/>
<keyword evidence="2" id="KW-0813">Transport</keyword>
<keyword evidence="10" id="KW-1185">Reference proteome</keyword>
<evidence type="ECO:0000256" key="6">
    <source>
        <dbReference type="SAM" id="MobiDB-lite"/>
    </source>
</evidence>
<dbReference type="SUPFAM" id="SSF103473">
    <property type="entry name" value="MFS general substrate transporter"/>
    <property type="match status" value="1"/>
</dbReference>
<name>K5VJA2_PHACS</name>
<dbReference type="GO" id="GO:0022857">
    <property type="term" value="F:transmembrane transporter activity"/>
    <property type="evidence" value="ECO:0007669"/>
    <property type="project" value="InterPro"/>
</dbReference>
<feature type="transmembrane region" description="Helical" evidence="7">
    <location>
        <begin position="165"/>
        <end position="182"/>
    </location>
</feature>
<dbReference type="OrthoDB" id="2962993at2759"/>
<dbReference type="RefSeq" id="XP_007400529.1">
    <property type="nucleotide sequence ID" value="XM_007400467.1"/>
</dbReference>
<organism evidence="9 10">
    <name type="scientific">Phanerochaete carnosa (strain HHB-10118-sp)</name>
    <name type="common">White-rot fungus</name>
    <name type="synonym">Peniophora carnosa</name>
    <dbReference type="NCBI Taxonomy" id="650164"/>
    <lineage>
        <taxon>Eukaryota</taxon>
        <taxon>Fungi</taxon>
        <taxon>Dikarya</taxon>
        <taxon>Basidiomycota</taxon>
        <taxon>Agaricomycotina</taxon>
        <taxon>Agaricomycetes</taxon>
        <taxon>Polyporales</taxon>
        <taxon>Phanerochaetaceae</taxon>
        <taxon>Phanerochaete</taxon>
    </lineage>
</organism>
<evidence type="ECO:0000313" key="9">
    <source>
        <dbReference type="EMBL" id="EKM51388.1"/>
    </source>
</evidence>
<feature type="transmembrane region" description="Helical" evidence="7">
    <location>
        <begin position="108"/>
        <end position="128"/>
    </location>
</feature>
<evidence type="ECO:0000313" key="10">
    <source>
        <dbReference type="Proteomes" id="UP000008370"/>
    </source>
</evidence>
<evidence type="ECO:0000256" key="4">
    <source>
        <dbReference type="ARBA" id="ARBA00022989"/>
    </source>
</evidence>
<dbReference type="Gene3D" id="1.20.1250.20">
    <property type="entry name" value="MFS general substrate transporter like domains"/>
    <property type="match status" value="1"/>
</dbReference>
<feature type="compositionally biased region" description="Basic and acidic residues" evidence="6">
    <location>
        <begin position="16"/>
        <end position="38"/>
    </location>
</feature>
<dbReference type="STRING" id="650164.K5VJA2"/>
<dbReference type="PANTHER" id="PTHR43791:SF36">
    <property type="entry name" value="TRANSPORTER, PUTATIVE (AFU_ORTHOLOGUE AFUA_6G08340)-RELATED"/>
    <property type="match status" value="1"/>
</dbReference>
<feature type="transmembrane region" description="Helical" evidence="7">
    <location>
        <begin position="135"/>
        <end position="153"/>
    </location>
</feature>
<keyword evidence="5 7" id="KW-0472">Membrane</keyword>
<dbReference type="PROSITE" id="PS50850">
    <property type="entry name" value="MFS"/>
    <property type="match status" value="1"/>
</dbReference>
<dbReference type="Pfam" id="PF07690">
    <property type="entry name" value="MFS_1"/>
    <property type="match status" value="1"/>
</dbReference>
<feature type="compositionally biased region" description="Polar residues" evidence="6">
    <location>
        <begin position="1"/>
        <end position="14"/>
    </location>
</feature>
<reference evidence="9 10" key="1">
    <citation type="journal article" date="2012" name="BMC Genomics">
        <title>Comparative genomics of the white-rot fungi, Phanerochaete carnosa and P. chrysosporium, to elucidate the genetic basis of the distinct wood types they colonize.</title>
        <authorList>
            <person name="Suzuki H."/>
            <person name="MacDonald J."/>
            <person name="Syed K."/>
            <person name="Salamov A."/>
            <person name="Hori C."/>
            <person name="Aerts A."/>
            <person name="Henrissat B."/>
            <person name="Wiebenga A."/>
            <person name="vanKuyk P.A."/>
            <person name="Barry K."/>
            <person name="Lindquist E."/>
            <person name="LaButti K."/>
            <person name="Lapidus A."/>
            <person name="Lucas S."/>
            <person name="Coutinho P."/>
            <person name="Gong Y."/>
            <person name="Samejima M."/>
            <person name="Mahadevan R."/>
            <person name="Abou-Zaid M."/>
            <person name="de Vries R.P."/>
            <person name="Igarashi K."/>
            <person name="Yadav J.S."/>
            <person name="Grigoriev I.V."/>
            <person name="Master E.R."/>
        </authorList>
    </citation>
    <scope>NUCLEOTIDE SEQUENCE [LARGE SCALE GENOMIC DNA]</scope>
    <source>
        <strain evidence="9 10">HHB-10118-sp</strain>
    </source>
</reference>
<dbReference type="Proteomes" id="UP000008370">
    <property type="component" value="Unassembled WGS sequence"/>
</dbReference>
<keyword evidence="3 7" id="KW-0812">Transmembrane</keyword>